<dbReference type="OrthoDB" id="2580323at2759"/>
<proteinExistence type="predicted"/>
<keyword evidence="1" id="KW-0732">Signal</keyword>
<accession>A0A4S8KW02</accession>
<evidence type="ECO:0000256" key="1">
    <source>
        <dbReference type="SAM" id="SignalP"/>
    </source>
</evidence>
<sequence length="595" mass="64729">MASRAIFGALRALSLCIPLLSPVLCATNASSFLDSLSPLQREVFDYGMSALDVNFGGPGGLLFNSVRYSAWYAVGLLARNEGDDVDIASGVLKQVVANQFTDPSKVWYGTFQDSPEAPDPQEGVFEPKIYGSYDPNRGLFIGTAMIIIMEEFQDLLEPDLVGLLRESMYNATVGDGYRNGGINDDNLYPVYSNPWTLTHLCLFSLSPVTRFMRVMAATYVGNMMQDDNMTHWGNVWAEQGIAEFDRYDKLNEFNSGTYAGVTLYALSLWGYMPKNSTIVTRAADMIQKTWEHIGMYYNPTLHTLGGPWDRAYGYDMRSYLGILGIQVAGLIGGIKDKSAPLPVPLVGSNHFEDGAIMTMLPITSKFHDPYVSSSVLSSLKSLSSSSSSSSMEGHTYFTQAVSPPYDSLSFPRNYTSYTGPGLSVGAIQVDEANVGGPSLNPSQFQPAQVLWATGNIGGGGREEVGWILHYPSSPVINASASSNSLTVSYPPSQAFPGPNSTVTSNSMSFLFSGIKGVSLGNDFLMNGTAELPGLKLTVGGNVVDVVNEGKGNRTFVYGEEDLNGFLFYNLTWVFDREELEGRGEVPEVRFGFEKV</sequence>
<gene>
    <name evidence="2" type="ORF">K435DRAFT_874761</name>
</gene>
<keyword evidence="3" id="KW-1185">Reference proteome</keyword>
<name>A0A4S8KW02_DENBC</name>
<protein>
    <submittedName>
        <fullName evidence="2">Uncharacterized protein</fullName>
    </submittedName>
</protein>
<feature type="chain" id="PRO_5020527364" evidence="1">
    <location>
        <begin position="26"/>
        <end position="595"/>
    </location>
</feature>
<dbReference type="Proteomes" id="UP000297245">
    <property type="component" value="Unassembled WGS sequence"/>
</dbReference>
<feature type="signal peptide" evidence="1">
    <location>
        <begin position="1"/>
        <end position="25"/>
    </location>
</feature>
<evidence type="ECO:0000313" key="3">
    <source>
        <dbReference type="Proteomes" id="UP000297245"/>
    </source>
</evidence>
<evidence type="ECO:0000313" key="2">
    <source>
        <dbReference type="EMBL" id="THU80089.1"/>
    </source>
</evidence>
<dbReference type="EMBL" id="ML179942">
    <property type="protein sequence ID" value="THU80089.1"/>
    <property type="molecule type" value="Genomic_DNA"/>
</dbReference>
<dbReference type="AlphaFoldDB" id="A0A4S8KW02"/>
<dbReference type="PANTHER" id="PTHR40616:SF1">
    <property type="entry name" value="LINALOOL DEHYDRATASE_ISOMERASE DOMAIN-CONTAINING PROTEIN"/>
    <property type="match status" value="1"/>
</dbReference>
<organism evidence="2 3">
    <name type="scientific">Dendrothele bispora (strain CBS 962.96)</name>
    <dbReference type="NCBI Taxonomy" id="1314807"/>
    <lineage>
        <taxon>Eukaryota</taxon>
        <taxon>Fungi</taxon>
        <taxon>Dikarya</taxon>
        <taxon>Basidiomycota</taxon>
        <taxon>Agaricomycotina</taxon>
        <taxon>Agaricomycetes</taxon>
        <taxon>Agaricomycetidae</taxon>
        <taxon>Agaricales</taxon>
        <taxon>Agaricales incertae sedis</taxon>
        <taxon>Dendrothele</taxon>
    </lineage>
</organism>
<dbReference type="PANTHER" id="PTHR40616">
    <property type="entry name" value="LINALOOL DEHYDRATASE_ISOMERASE DOMAIN-CONTAINING PROTEIN"/>
    <property type="match status" value="1"/>
</dbReference>
<reference evidence="2 3" key="1">
    <citation type="journal article" date="2019" name="Nat. Ecol. Evol.">
        <title>Megaphylogeny resolves global patterns of mushroom evolution.</title>
        <authorList>
            <person name="Varga T."/>
            <person name="Krizsan K."/>
            <person name="Foldi C."/>
            <person name="Dima B."/>
            <person name="Sanchez-Garcia M."/>
            <person name="Sanchez-Ramirez S."/>
            <person name="Szollosi G.J."/>
            <person name="Szarkandi J.G."/>
            <person name="Papp V."/>
            <person name="Albert L."/>
            <person name="Andreopoulos W."/>
            <person name="Angelini C."/>
            <person name="Antonin V."/>
            <person name="Barry K.W."/>
            <person name="Bougher N.L."/>
            <person name="Buchanan P."/>
            <person name="Buyck B."/>
            <person name="Bense V."/>
            <person name="Catcheside P."/>
            <person name="Chovatia M."/>
            <person name="Cooper J."/>
            <person name="Damon W."/>
            <person name="Desjardin D."/>
            <person name="Finy P."/>
            <person name="Geml J."/>
            <person name="Haridas S."/>
            <person name="Hughes K."/>
            <person name="Justo A."/>
            <person name="Karasinski D."/>
            <person name="Kautmanova I."/>
            <person name="Kiss B."/>
            <person name="Kocsube S."/>
            <person name="Kotiranta H."/>
            <person name="LaButti K.M."/>
            <person name="Lechner B.E."/>
            <person name="Liimatainen K."/>
            <person name="Lipzen A."/>
            <person name="Lukacs Z."/>
            <person name="Mihaltcheva S."/>
            <person name="Morgado L.N."/>
            <person name="Niskanen T."/>
            <person name="Noordeloos M.E."/>
            <person name="Ohm R.A."/>
            <person name="Ortiz-Santana B."/>
            <person name="Ovrebo C."/>
            <person name="Racz N."/>
            <person name="Riley R."/>
            <person name="Savchenko A."/>
            <person name="Shiryaev A."/>
            <person name="Soop K."/>
            <person name="Spirin V."/>
            <person name="Szebenyi C."/>
            <person name="Tomsovsky M."/>
            <person name="Tulloss R.E."/>
            <person name="Uehling J."/>
            <person name="Grigoriev I.V."/>
            <person name="Vagvolgyi C."/>
            <person name="Papp T."/>
            <person name="Martin F.M."/>
            <person name="Miettinen O."/>
            <person name="Hibbett D.S."/>
            <person name="Nagy L.G."/>
        </authorList>
    </citation>
    <scope>NUCLEOTIDE SEQUENCE [LARGE SCALE GENOMIC DNA]</scope>
    <source>
        <strain evidence="2 3">CBS 962.96</strain>
    </source>
</reference>